<name>A0ABZ0XI23_9BACT</name>
<feature type="compositionally biased region" description="Polar residues" evidence="1">
    <location>
        <begin position="19"/>
        <end position="30"/>
    </location>
</feature>
<protein>
    <submittedName>
        <fullName evidence="2">Uncharacterized protein</fullName>
    </submittedName>
</protein>
<reference evidence="2 3" key="1">
    <citation type="submission" date="2023-11" db="EMBL/GenBank/DDBJ databases">
        <title>MicrobeMod: A computational toolkit for identifying prokaryotic methylation and restriction-modification with nanopore sequencing.</title>
        <authorList>
            <person name="Crits-Christoph A."/>
            <person name="Kang S.C."/>
            <person name="Lee H."/>
            <person name="Ostrov N."/>
        </authorList>
    </citation>
    <scope>NUCLEOTIDE SEQUENCE [LARGE SCALE GENOMIC DNA]</scope>
    <source>
        <strain evidence="2 3">ATCC 23090</strain>
    </source>
</reference>
<gene>
    <name evidence="2" type="ORF">SR876_01290</name>
</gene>
<organism evidence="2 3">
    <name type="scientific">Chitinophaga sancti</name>
    <dbReference type="NCBI Taxonomy" id="1004"/>
    <lineage>
        <taxon>Bacteria</taxon>
        <taxon>Pseudomonadati</taxon>
        <taxon>Bacteroidota</taxon>
        <taxon>Chitinophagia</taxon>
        <taxon>Chitinophagales</taxon>
        <taxon>Chitinophagaceae</taxon>
        <taxon>Chitinophaga</taxon>
    </lineage>
</organism>
<dbReference type="Proteomes" id="UP001326715">
    <property type="component" value="Chromosome"/>
</dbReference>
<proteinExistence type="predicted"/>
<accession>A0ABZ0XI23</accession>
<dbReference type="RefSeq" id="WP_072362405.1">
    <property type="nucleotide sequence ID" value="NZ_CP139972.1"/>
</dbReference>
<keyword evidence="3" id="KW-1185">Reference proteome</keyword>
<sequence>MLAPKLPLKQRKPLAPKNNPKNQHISTTVAKKNPVKNATITMIVEAVKEVLAGAARPVLTR</sequence>
<dbReference type="EMBL" id="CP140154">
    <property type="protein sequence ID" value="WQG90115.1"/>
    <property type="molecule type" value="Genomic_DNA"/>
</dbReference>
<evidence type="ECO:0000313" key="3">
    <source>
        <dbReference type="Proteomes" id="UP001326715"/>
    </source>
</evidence>
<evidence type="ECO:0000256" key="1">
    <source>
        <dbReference type="SAM" id="MobiDB-lite"/>
    </source>
</evidence>
<feature type="region of interest" description="Disordered" evidence="1">
    <location>
        <begin position="1"/>
        <end position="30"/>
    </location>
</feature>
<evidence type="ECO:0000313" key="2">
    <source>
        <dbReference type="EMBL" id="WQG90115.1"/>
    </source>
</evidence>